<dbReference type="AlphaFoldDB" id="A0A8J3QQD3"/>
<feature type="compositionally biased region" description="Polar residues" evidence="5">
    <location>
        <begin position="60"/>
        <end position="70"/>
    </location>
</feature>
<dbReference type="PANTHER" id="PTHR40079">
    <property type="entry name" value="MANNAN ENDO-1,4-BETA-MANNOSIDASE E-RELATED"/>
    <property type="match status" value="1"/>
</dbReference>
<proteinExistence type="inferred from homology"/>
<evidence type="ECO:0000256" key="6">
    <source>
        <dbReference type="SAM" id="SignalP"/>
    </source>
</evidence>
<dbReference type="InterPro" id="IPR022790">
    <property type="entry name" value="GH26_dom"/>
</dbReference>
<feature type="active site" description="Nucleophile" evidence="4">
    <location>
        <position position="278"/>
    </location>
</feature>
<feature type="compositionally biased region" description="Low complexity" evidence="5">
    <location>
        <begin position="46"/>
        <end position="58"/>
    </location>
</feature>
<name>A0A8J3QQD3_9ACTN</name>
<evidence type="ECO:0000256" key="4">
    <source>
        <dbReference type="PROSITE-ProRule" id="PRU01100"/>
    </source>
</evidence>
<dbReference type="SUPFAM" id="SSF51445">
    <property type="entry name" value="(Trans)glycosidases"/>
    <property type="match status" value="1"/>
</dbReference>
<feature type="region of interest" description="Disordered" evidence="5">
    <location>
        <begin position="46"/>
        <end position="76"/>
    </location>
</feature>
<gene>
    <name evidence="8" type="ORF">Raf01_20390</name>
</gene>
<keyword evidence="2 4" id="KW-0378">Hydrolase</keyword>
<keyword evidence="6" id="KW-0732">Signal</keyword>
<dbReference type="Pfam" id="PF02156">
    <property type="entry name" value="Glyco_hydro_26"/>
    <property type="match status" value="1"/>
</dbReference>
<feature type="chain" id="PRO_5035169700" description="GH26 domain-containing protein" evidence="6">
    <location>
        <begin position="29"/>
        <end position="347"/>
    </location>
</feature>
<feature type="signal peptide" evidence="6">
    <location>
        <begin position="1"/>
        <end position="28"/>
    </location>
</feature>
<sequence length="347" mass="37447">MKRLDRPLRRLATGAVLAVTIASLVACAQEPATTTSAAWVRPGASAAASGAPAPAGSGDTSGAKTGSTKPEPTPGKVMLGEYIDLKGQKSEQDSLALRRQQLGRQQRIIHEYYDWYQPMPTSLAGLPAGSILLISWSGTFYAPITNGSQDQLIAKAADALASLKAPVFLRWAWEMNGNWYDWGGAENGKNPGGFIAAWRHIHDIFVAHKADNVSWVWGPNAGSVPQSSWNNMANYYPGDNYVDWVAVSGYFTGRETPASLFSGITSKYGAHKPVMIAETGALERGGTVKADWIRALQSWIEDHPAVGALVWFDTDNDHNNGKNWRIDSSQSALSAYRALATDPHFSG</sequence>
<evidence type="ECO:0000256" key="3">
    <source>
        <dbReference type="ARBA" id="ARBA00023295"/>
    </source>
</evidence>
<dbReference type="InterPro" id="IPR000805">
    <property type="entry name" value="Glyco_hydro_26"/>
</dbReference>
<dbReference type="PANTHER" id="PTHR40079:SF4">
    <property type="entry name" value="GH26 DOMAIN-CONTAINING PROTEIN-RELATED"/>
    <property type="match status" value="1"/>
</dbReference>
<evidence type="ECO:0000256" key="1">
    <source>
        <dbReference type="ARBA" id="ARBA00007754"/>
    </source>
</evidence>
<dbReference type="PROSITE" id="PS51764">
    <property type="entry name" value="GH26"/>
    <property type="match status" value="1"/>
</dbReference>
<evidence type="ECO:0000313" key="8">
    <source>
        <dbReference type="EMBL" id="GIH13867.1"/>
    </source>
</evidence>
<keyword evidence="3 4" id="KW-0326">Glycosidase</keyword>
<reference evidence="8" key="1">
    <citation type="submission" date="2021-01" db="EMBL/GenBank/DDBJ databases">
        <title>Whole genome shotgun sequence of Rugosimonospora africana NBRC 104875.</title>
        <authorList>
            <person name="Komaki H."/>
            <person name="Tamura T."/>
        </authorList>
    </citation>
    <scope>NUCLEOTIDE SEQUENCE</scope>
    <source>
        <strain evidence="8">NBRC 104875</strain>
    </source>
</reference>
<accession>A0A8J3QQD3</accession>
<organism evidence="8 9">
    <name type="scientific">Rugosimonospora africana</name>
    <dbReference type="NCBI Taxonomy" id="556532"/>
    <lineage>
        <taxon>Bacteria</taxon>
        <taxon>Bacillati</taxon>
        <taxon>Actinomycetota</taxon>
        <taxon>Actinomycetes</taxon>
        <taxon>Micromonosporales</taxon>
        <taxon>Micromonosporaceae</taxon>
        <taxon>Rugosimonospora</taxon>
    </lineage>
</organism>
<dbReference type="Gene3D" id="3.20.20.80">
    <property type="entry name" value="Glycosidases"/>
    <property type="match status" value="1"/>
</dbReference>
<dbReference type="Proteomes" id="UP000642748">
    <property type="component" value="Unassembled WGS sequence"/>
</dbReference>
<feature type="domain" description="GH26" evidence="7">
    <location>
        <begin position="31"/>
        <end position="336"/>
    </location>
</feature>
<protein>
    <recommendedName>
        <fullName evidence="7">GH26 domain-containing protein</fullName>
    </recommendedName>
</protein>
<dbReference type="GO" id="GO:0006080">
    <property type="term" value="P:substituted mannan metabolic process"/>
    <property type="evidence" value="ECO:0007669"/>
    <property type="project" value="InterPro"/>
</dbReference>
<dbReference type="PROSITE" id="PS51257">
    <property type="entry name" value="PROKAR_LIPOPROTEIN"/>
    <property type="match status" value="1"/>
</dbReference>
<evidence type="ECO:0000259" key="7">
    <source>
        <dbReference type="PROSITE" id="PS51764"/>
    </source>
</evidence>
<feature type="active site" description="Proton donor" evidence="4">
    <location>
        <position position="174"/>
    </location>
</feature>
<dbReference type="EMBL" id="BONZ01000017">
    <property type="protein sequence ID" value="GIH13867.1"/>
    <property type="molecule type" value="Genomic_DNA"/>
</dbReference>
<evidence type="ECO:0000256" key="2">
    <source>
        <dbReference type="ARBA" id="ARBA00022801"/>
    </source>
</evidence>
<dbReference type="RefSeq" id="WP_203917541.1">
    <property type="nucleotide sequence ID" value="NZ_BONZ01000017.1"/>
</dbReference>
<dbReference type="InterPro" id="IPR017853">
    <property type="entry name" value="GH"/>
</dbReference>
<evidence type="ECO:0000313" key="9">
    <source>
        <dbReference type="Proteomes" id="UP000642748"/>
    </source>
</evidence>
<comment type="caution">
    <text evidence="8">The sequence shown here is derived from an EMBL/GenBank/DDBJ whole genome shotgun (WGS) entry which is preliminary data.</text>
</comment>
<keyword evidence="9" id="KW-1185">Reference proteome</keyword>
<comment type="similarity">
    <text evidence="1 4">Belongs to the glycosyl hydrolase 26 family.</text>
</comment>
<dbReference type="GO" id="GO:0016985">
    <property type="term" value="F:mannan endo-1,4-beta-mannosidase activity"/>
    <property type="evidence" value="ECO:0007669"/>
    <property type="project" value="InterPro"/>
</dbReference>
<evidence type="ECO:0000256" key="5">
    <source>
        <dbReference type="SAM" id="MobiDB-lite"/>
    </source>
</evidence>